<dbReference type="GO" id="GO:0008892">
    <property type="term" value="F:guanine deaminase activity"/>
    <property type="evidence" value="ECO:0007669"/>
    <property type="project" value="TreeGrafter"/>
</dbReference>
<dbReference type="Gene3D" id="2.30.40.10">
    <property type="entry name" value="Urease, subunit C, domain 1"/>
    <property type="match status" value="1"/>
</dbReference>
<dbReference type="RefSeq" id="XP_031358690.1">
    <property type="nucleotide sequence ID" value="XM_031502830.1"/>
</dbReference>
<dbReference type="InterPro" id="IPR051607">
    <property type="entry name" value="Metallo-dep_hydrolases"/>
</dbReference>
<dbReference type="InterPro" id="IPR032466">
    <property type="entry name" value="Metal_Hydrolase"/>
</dbReference>
<feature type="domain" description="Amidohydrolase-related" evidence="5">
    <location>
        <begin position="66"/>
        <end position="433"/>
    </location>
</feature>
<sequence>MAFSTDVIFVGNIIHCDKPFNVRVLEKGFIAVRDGKIASIDCFEKLENYRKTAKNVSTIQLKNSQILIPGLIDTHIHAFQYPIIGIGMNVSLFSWLDEHIDKLEQKFRDLEYAKKVFDAIVKKLLSYGTTTACYNATTWTDATLVLVDSAIKYGQRALVGKVNVTVGMPGHLVETLEESIRDTKRLINEIAKRKTELVQPIITPGSALNVTTKDIPFFVELAKKYNLNIQAHMNETIDGIKQLESRPGDVHKNFTHTHEILTEKSLFAHCVHMTKEEIQKLADSGSAIAHCPDSNFNLLSGICDVRAFIEAGVKVGLGTDVSAGCSLSIMNAMRYAITASTALSFSKKGYKPLNYFDAFYLATLGGAKALSMDDKIGNFEVGKEFDALIVDLDVQNGPVDIFGEHTALELFQKFIFTGDDRNVTAVYVAGNKVK</sequence>
<dbReference type="Pfam" id="PF01979">
    <property type="entry name" value="Amidohydro_1"/>
    <property type="match status" value="1"/>
</dbReference>
<keyword evidence="3" id="KW-0378">Hydrolase</keyword>
<dbReference type="SUPFAM" id="SSF51338">
    <property type="entry name" value="Composite domain of metallo-dependent hydrolases"/>
    <property type="match status" value="1"/>
</dbReference>
<evidence type="ECO:0000313" key="6">
    <source>
        <dbReference type="EMBL" id="JAV70949.1"/>
    </source>
</evidence>
<dbReference type="AlphaFoldDB" id="A0A1Y1LBB7"/>
<dbReference type="Gene3D" id="3.20.20.140">
    <property type="entry name" value="Metal-dependent hydrolases"/>
    <property type="match status" value="1"/>
</dbReference>
<proteinExistence type="predicted"/>
<dbReference type="OrthoDB" id="194468at2759"/>
<accession>A0A1Y1LBB7</accession>
<evidence type="ECO:0000259" key="5">
    <source>
        <dbReference type="Pfam" id="PF01979"/>
    </source>
</evidence>
<dbReference type="PANTHER" id="PTHR11271:SF6">
    <property type="entry name" value="GUANINE DEAMINASE"/>
    <property type="match status" value="1"/>
</dbReference>
<reference evidence="6" key="1">
    <citation type="journal article" date="2016" name="Sci. Rep.">
        <title>Molecular characterization of firefly nuptial gifts: a multi-omics approach sheds light on postcopulatory sexual selection.</title>
        <authorList>
            <person name="Al-Wathiqui N."/>
            <person name="Fallon T.R."/>
            <person name="South A."/>
            <person name="Weng J.K."/>
            <person name="Lewis S.M."/>
        </authorList>
    </citation>
    <scope>NUCLEOTIDE SEQUENCE</scope>
</reference>
<dbReference type="InterPro" id="IPR011059">
    <property type="entry name" value="Metal-dep_hydrolase_composite"/>
</dbReference>
<keyword evidence="2" id="KW-0479">Metal-binding</keyword>
<dbReference type="GeneID" id="116182303"/>
<dbReference type="InterPro" id="IPR006680">
    <property type="entry name" value="Amidohydro-rel"/>
</dbReference>
<evidence type="ECO:0000256" key="1">
    <source>
        <dbReference type="ARBA" id="ARBA00001947"/>
    </source>
</evidence>
<evidence type="ECO:0000256" key="2">
    <source>
        <dbReference type="ARBA" id="ARBA00022723"/>
    </source>
</evidence>
<dbReference type="PANTHER" id="PTHR11271">
    <property type="entry name" value="GUANINE DEAMINASE"/>
    <property type="match status" value="1"/>
</dbReference>
<evidence type="ECO:0000256" key="4">
    <source>
        <dbReference type="ARBA" id="ARBA00022833"/>
    </source>
</evidence>
<dbReference type="KEGG" id="ppyr:116182303"/>
<protein>
    <recommendedName>
        <fullName evidence="5">Amidohydrolase-related domain-containing protein</fullName>
    </recommendedName>
</protein>
<dbReference type="GO" id="GO:0005829">
    <property type="term" value="C:cytosol"/>
    <property type="evidence" value="ECO:0007669"/>
    <property type="project" value="TreeGrafter"/>
</dbReference>
<dbReference type="SUPFAM" id="SSF51556">
    <property type="entry name" value="Metallo-dependent hydrolases"/>
    <property type="match status" value="1"/>
</dbReference>
<dbReference type="GO" id="GO:0008270">
    <property type="term" value="F:zinc ion binding"/>
    <property type="evidence" value="ECO:0007669"/>
    <property type="project" value="TreeGrafter"/>
</dbReference>
<name>A0A1Y1LBB7_PHOPY</name>
<organism evidence="6">
    <name type="scientific">Photinus pyralis</name>
    <name type="common">Common eastern firefly</name>
    <name type="synonym">Lampyris pyralis</name>
    <dbReference type="NCBI Taxonomy" id="7054"/>
    <lineage>
        <taxon>Eukaryota</taxon>
        <taxon>Metazoa</taxon>
        <taxon>Ecdysozoa</taxon>
        <taxon>Arthropoda</taxon>
        <taxon>Hexapoda</taxon>
        <taxon>Insecta</taxon>
        <taxon>Pterygota</taxon>
        <taxon>Neoptera</taxon>
        <taxon>Endopterygota</taxon>
        <taxon>Coleoptera</taxon>
        <taxon>Polyphaga</taxon>
        <taxon>Elateriformia</taxon>
        <taxon>Elateroidea</taxon>
        <taxon>Lampyridae</taxon>
        <taxon>Lampyrinae</taxon>
        <taxon>Photinus</taxon>
    </lineage>
</organism>
<dbReference type="GO" id="GO:0046098">
    <property type="term" value="P:guanine metabolic process"/>
    <property type="evidence" value="ECO:0007669"/>
    <property type="project" value="TreeGrafter"/>
</dbReference>
<comment type="cofactor">
    <cofactor evidence="1">
        <name>Zn(2+)</name>
        <dbReference type="ChEBI" id="CHEBI:29105"/>
    </cofactor>
</comment>
<keyword evidence="4" id="KW-0862">Zinc</keyword>
<evidence type="ECO:0000256" key="3">
    <source>
        <dbReference type="ARBA" id="ARBA00022801"/>
    </source>
</evidence>
<dbReference type="EMBL" id="GEZM01060713">
    <property type="protein sequence ID" value="JAV70949.1"/>
    <property type="molecule type" value="Transcribed_RNA"/>
</dbReference>